<evidence type="ECO:0000313" key="2">
    <source>
        <dbReference type="Proteomes" id="UP000230886"/>
    </source>
</evidence>
<dbReference type="EMBL" id="NOVD01000056">
    <property type="protein sequence ID" value="PCK23159.1"/>
    <property type="molecule type" value="Genomic_DNA"/>
</dbReference>
<gene>
    <name evidence="1" type="ORF">CHR55_30760</name>
</gene>
<evidence type="ECO:0008006" key="3">
    <source>
        <dbReference type="Google" id="ProtNLM"/>
    </source>
</evidence>
<protein>
    <recommendedName>
        <fullName evidence="3">EthD domain-containing protein</fullName>
    </recommendedName>
</protein>
<dbReference type="SUPFAM" id="SSF54909">
    <property type="entry name" value="Dimeric alpha+beta barrel"/>
    <property type="match status" value="1"/>
</dbReference>
<organism evidence="1 2">
    <name type="scientific">Rhodococcus qingshengii</name>
    <dbReference type="NCBI Taxonomy" id="334542"/>
    <lineage>
        <taxon>Bacteria</taxon>
        <taxon>Bacillati</taxon>
        <taxon>Actinomycetota</taxon>
        <taxon>Actinomycetes</taxon>
        <taxon>Mycobacteriales</taxon>
        <taxon>Nocardiaceae</taxon>
        <taxon>Rhodococcus</taxon>
        <taxon>Rhodococcus erythropolis group</taxon>
    </lineage>
</organism>
<sequence>MRTELVIATYADVDVQSEEAFRAWQVDVQLPALHASPGVISASWLESVDGQPRFLLLCELAHEALAQSAPVQEALNWGPWTRALRGWHRRSYRPIFALGSSDAQVPYVLTVRTDVDPQAEDAFNDWYNQTHLPEVLQCPGFVTAARYECVEGEPRFLAMYELDRPDALSTPEMDRVYGFGPMAPHVRTEHGRIYVRRPEEAQG</sequence>
<dbReference type="InterPro" id="IPR011008">
    <property type="entry name" value="Dimeric_a/b-barrel"/>
</dbReference>
<dbReference type="RefSeq" id="WP_099698800.1">
    <property type="nucleotide sequence ID" value="NZ_NOVD01000056.1"/>
</dbReference>
<evidence type="ECO:0000313" key="1">
    <source>
        <dbReference type="EMBL" id="PCK23159.1"/>
    </source>
</evidence>
<proteinExistence type="predicted"/>
<dbReference type="AlphaFoldDB" id="A0A2A5J1R8"/>
<dbReference type="Proteomes" id="UP000230886">
    <property type="component" value="Unassembled WGS sequence"/>
</dbReference>
<reference evidence="1 2" key="1">
    <citation type="submission" date="2017-07" db="EMBL/GenBank/DDBJ databases">
        <title>Draft sequence of Rhodococcus enclensis 23b-28.</title>
        <authorList>
            <person name="Besaury L."/>
            <person name="Sancelme M."/>
            <person name="Amato P."/>
            <person name="Lallement A."/>
            <person name="Delort A.-M."/>
        </authorList>
    </citation>
    <scope>NUCLEOTIDE SEQUENCE [LARGE SCALE GENOMIC DNA]</scope>
    <source>
        <strain evidence="1 2">23b-28</strain>
    </source>
</reference>
<comment type="caution">
    <text evidence="1">The sequence shown here is derived from an EMBL/GenBank/DDBJ whole genome shotgun (WGS) entry which is preliminary data.</text>
</comment>
<name>A0A2A5J1R8_RHOSG</name>
<accession>A0A2A5J1R8</accession>